<evidence type="ECO:0000256" key="5">
    <source>
        <dbReference type="ARBA" id="ARBA00023004"/>
    </source>
</evidence>
<dbReference type="PRINTS" id="PR00463">
    <property type="entry name" value="EP450I"/>
</dbReference>
<protein>
    <submittedName>
        <fullName evidence="8">Cytochrome P450</fullName>
    </submittedName>
</protein>
<organism evidence="8 9">
    <name type="scientific">Paraherbaspirillum soli</name>
    <dbReference type="NCBI Taxonomy" id="631222"/>
    <lineage>
        <taxon>Bacteria</taxon>
        <taxon>Pseudomonadati</taxon>
        <taxon>Pseudomonadota</taxon>
        <taxon>Betaproteobacteria</taxon>
        <taxon>Burkholderiales</taxon>
        <taxon>Oxalobacteraceae</taxon>
        <taxon>Paraherbaspirillum</taxon>
    </lineage>
</organism>
<evidence type="ECO:0000256" key="3">
    <source>
        <dbReference type="ARBA" id="ARBA00022723"/>
    </source>
</evidence>
<keyword evidence="5 7" id="KW-0408">Iron</keyword>
<dbReference type="PANTHER" id="PTHR24291:SF50">
    <property type="entry name" value="BIFUNCTIONAL ALBAFLAVENONE MONOOXYGENASE_TERPENE SYNTHASE"/>
    <property type="match status" value="1"/>
</dbReference>
<dbReference type="PANTHER" id="PTHR24291">
    <property type="entry name" value="CYTOCHROME P450 FAMILY 4"/>
    <property type="match status" value="1"/>
</dbReference>
<evidence type="ECO:0000256" key="2">
    <source>
        <dbReference type="ARBA" id="ARBA00022617"/>
    </source>
</evidence>
<evidence type="ECO:0000313" key="9">
    <source>
        <dbReference type="Proteomes" id="UP001596045"/>
    </source>
</evidence>
<dbReference type="InterPro" id="IPR036396">
    <property type="entry name" value="Cyt_P450_sf"/>
</dbReference>
<keyword evidence="9" id="KW-1185">Reference proteome</keyword>
<evidence type="ECO:0000256" key="4">
    <source>
        <dbReference type="ARBA" id="ARBA00023002"/>
    </source>
</evidence>
<dbReference type="Pfam" id="PF00067">
    <property type="entry name" value="p450"/>
    <property type="match status" value="1"/>
</dbReference>
<dbReference type="SUPFAM" id="SSF48264">
    <property type="entry name" value="Cytochrome P450"/>
    <property type="match status" value="1"/>
</dbReference>
<comment type="similarity">
    <text evidence="1 7">Belongs to the cytochrome P450 family.</text>
</comment>
<gene>
    <name evidence="8" type="ORF">ACFPM8_08085</name>
</gene>
<dbReference type="PROSITE" id="PS00086">
    <property type="entry name" value="CYTOCHROME_P450"/>
    <property type="match status" value="1"/>
</dbReference>
<dbReference type="Proteomes" id="UP001596045">
    <property type="component" value="Unassembled WGS sequence"/>
</dbReference>
<dbReference type="EMBL" id="JBHSMT010000013">
    <property type="protein sequence ID" value="MFC5473918.1"/>
    <property type="molecule type" value="Genomic_DNA"/>
</dbReference>
<keyword evidence="6 7" id="KW-0503">Monooxygenase</keyword>
<dbReference type="InterPro" id="IPR001128">
    <property type="entry name" value="Cyt_P450"/>
</dbReference>
<keyword evidence="4 7" id="KW-0560">Oxidoreductase</keyword>
<comment type="caution">
    <text evidence="8">The sequence shown here is derived from an EMBL/GenBank/DDBJ whole genome shotgun (WGS) entry which is preliminary data.</text>
</comment>
<reference evidence="9" key="1">
    <citation type="journal article" date="2019" name="Int. J. Syst. Evol. Microbiol.">
        <title>The Global Catalogue of Microorganisms (GCM) 10K type strain sequencing project: providing services to taxonomists for standard genome sequencing and annotation.</title>
        <authorList>
            <consortium name="The Broad Institute Genomics Platform"/>
            <consortium name="The Broad Institute Genome Sequencing Center for Infectious Disease"/>
            <person name="Wu L."/>
            <person name="Ma J."/>
        </authorList>
    </citation>
    <scope>NUCLEOTIDE SEQUENCE [LARGE SCALE GENOMIC DNA]</scope>
    <source>
        <strain evidence="9">JCM 17066</strain>
    </source>
</reference>
<dbReference type="InterPro" id="IPR050196">
    <property type="entry name" value="Cytochrome_P450_Monoox"/>
</dbReference>
<evidence type="ECO:0000313" key="8">
    <source>
        <dbReference type="EMBL" id="MFC5473918.1"/>
    </source>
</evidence>
<sequence>MPIQVRQTIVDKRALVCDPAGIRHVFLDNAKNYPKNELQLRMLRPALGAGVLTSNGEDWRRQRRILAPLFSPQQIQVFTAAKARVAAHAVERLRQTQDGSFVDMSLEMGRLTLEMLEHTLFSQGLGRDASEFQHAITRYFDTLGQLDAFDMLGLPDFLPRLNRLRGRATLKFSARVVNDIIANRRHLLASGADAPPDILTLLLKAQDPDTGRFISEQELRDNIVTFIGAGHETTANALTWTLYILSQAPDWRARVEAEIDACFDPAAPTAHLPVTKAVVEETMRLYPPVSMMSRVALHDDMVAGTAIRAGTIVTVAPYVLHRHQTLWNDPDVFDPERFLGANRSDIDRYAYLPFGVGSRVCIGMGFAMSEMLVILGHFLREFRFDLAPGHPVAPEVRLTMRPAHGMKMRVRKRQA</sequence>
<proteinExistence type="inferred from homology"/>
<evidence type="ECO:0000256" key="7">
    <source>
        <dbReference type="RuleBase" id="RU000461"/>
    </source>
</evidence>
<dbReference type="PRINTS" id="PR00385">
    <property type="entry name" value="P450"/>
</dbReference>
<dbReference type="InterPro" id="IPR002401">
    <property type="entry name" value="Cyt_P450_E_grp-I"/>
</dbReference>
<dbReference type="InterPro" id="IPR017972">
    <property type="entry name" value="Cyt_P450_CS"/>
</dbReference>
<dbReference type="Gene3D" id="1.10.630.10">
    <property type="entry name" value="Cytochrome P450"/>
    <property type="match status" value="1"/>
</dbReference>
<evidence type="ECO:0000256" key="1">
    <source>
        <dbReference type="ARBA" id="ARBA00010617"/>
    </source>
</evidence>
<name>A0ABW0MA60_9BURK</name>
<keyword evidence="3 7" id="KW-0479">Metal-binding</keyword>
<evidence type="ECO:0000256" key="6">
    <source>
        <dbReference type="ARBA" id="ARBA00023033"/>
    </source>
</evidence>
<accession>A0ABW0MA60</accession>
<keyword evidence="2 7" id="KW-0349">Heme</keyword>